<dbReference type="PROSITE" id="PS51085">
    <property type="entry name" value="2FE2S_FER_2"/>
    <property type="match status" value="1"/>
</dbReference>
<reference evidence="4" key="1">
    <citation type="submission" date="2016-10" db="EMBL/GenBank/DDBJ databases">
        <authorList>
            <person name="Varghese N."/>
            <person name="Submissions S."/>
        </authorList>
    </citation>
    <scope>NUCLEOTIDE SEQUENCE [LARGE SCALE GENOMIC DNA]</scope>
    <source>
        <strain evidence="4">DSM 10146</strain>
    </source>
</reference>
<evidence type="ECO:0000256" key="1">
    <source>
        <dbReference type="ARBA" id="ARBA00023002"/>
    </source>
</evidence>
<dbReference type="GO" id="GO:0051536">
    <property type="term" value="F:iron-sulfur cluster binding"/>
    <property type="evidence" value="ECO:0007669"/>
    <property type="project" value="InterPro"/>
</dbReference>
<accession>A0A1G7BHX5</accession>
<dbReference type="InterPro" id="IPR042204">
    <property type="entry name" value="2Fe-2S-bd_N"/>
</dbReference>
<organism evidence="3 4">
    <name type="scientific">Salipiger thiooxidans</name>
    <dbReference type="NCBI Taxonomy" id="282683"/>
    <lineage>
        <taxon>Bacteria</taxon>
        <taxon>Pseudomonadati</taxon>
        <taxon>Pseudomonadota</taxon>
        <taxon>Alphaproteobacteria</taxon>
        <taxon>Rhodobacterales</taxon>
        <taxon>Roseobacteraceae</taxon>
        <taxon>Salipiger</taxon>
    </lineage>
</organism>
<dbReference type="STRING" id="282683.SAMN04488105_102185"/>
<protein>
    <submittedName>
        <fullName evidence="3">2Fe-2S iron-sulfur cluster binding domain-containing protein</fullName>
    </submittedName>
</protein>
<keyword evidence="4" id="KW-1185">Reference proteome</keyword>
<evidence type="ECO:0000259" key="2">
    <source>
        <dbReference type="PROSITE" id="PS51085"/>
    </source>
</evidence>
<dbReference type="InterPro" id="IPR036010">
    <property type="entry name" value="2Fe-2S_ferredoxin-like_sf"/>
</dbReference>
<evidence type="ECO:0000313" key="4">
    <source>
        <dbReference type="Proteomes" id="UP000198994"/>
    </source>
</evidence>
<dbReference type="Gene3D" id="3.10.20.440">
    <property type="entry name" value="2Fe-2S iron-sulphur cluster binding domain, sarcosine oxidase, alpha subunit, N-terminal domain"/>
    <property type="match status" value="1"/>
</dbReference>
<dbReference type="SUPFAM" id="SSF54292">
    <property type="entry name" value="2Fe-2S ferredoxin-like"/>
    <property type="match status" value="1"/>
</dbReference>
<dbReference type="EMBL" id="FNAV01000002">
    <property type="protein sequence ID" value="SDE26562.1"/>
    <property type="molecule type" value="Genomic_DNA"/>
</dbReference>
<dbReference type="Proteomes" id="UP000198994">
    <property type="component" value="Unassembled WGS sequence"/>
</dbReference>
<proteinExistence type="predicted"/>
<keyword evidence="1" id="KW-0560">Oxidoreductase</keyword>
<dbReference type="GO" id="GO:0016491">
    <property type="term" value="F:oxidoreductase activity"/>
    <property type="evidence" value="ECO:0007669"/>
    <property type="project" value="UniProtKB-KW"/>
</dbReference>
<dbReference type="OrthoDB" id="573392at2"/>
<feature type="domain" description="2Fe-2S ferredoxin-type" evidence="2">
    <location>
        <begin position="10"/>
        <end position="92"/>
    </location>
</feature>
<evidence type="ECO:0000313" key="3">
    <source>
        <dbReference type="EMBL" id="SDE26562.1"/>
    </source>
</evidence>
<name>A0A1G7BHX5_9RHOB</name>
<dbReference type="InterPro" id="IPR001041">
    <property type="entry name" value="2Fe-2S_ferredoxin-type"/>
</dbReference>
<sequence>MARRIESGTTIVRFTFQDRTIEAQEGDTVAAALTAAGVRELRESVVSGSPRGIFCMMGTCFDCLVEVDGRTNVQACRTTVTEGMTVMPQKGGPAVEAGE</sequence>
<dbReference type="Pfam" id="PF13510">
    <property type="entry name" value="Fer2_4"/>
    <property type="match status" value="1"/>
</dbReference>
<gene>
    <name evidence="3" type="ORF">SAMN04488105_102185</name>
</gene>
<dbReference type="AlphaFoldDB" id="A0A1G7BHX5"/>
<dbReference type="RefSeq" id="WP_089955275.1">
    <property type="nucleotide sequence ID" value="NZ_FNAV01000002.1"/>
</dbReference>